<comment type="subunit">
    <text evidence="2">Homotrimer.</text>
</comment>
<keyword evidence="8" id="KW-0626">Porin</keyword>
<sequence>MSKAGLKASPIAAAVLSLSAVTCHAQSNVTLYGIIDASVDYVSNESGHHAVQAQNGMINGSRWGLKGNEDLGGGTSAVFQLENGFNIFNGKLGQGGREFGRQAWVGLKDKTLGTVTFGRQYDPTIWYLAVYTGGFNGGTAFAHPFDNDNMGNSFRLDNAVEYASPTWGGFSMRGMYAFSNQAGGFKSNRAYSAGAGYTRGGLSLGTAFIMIDNVGGNAGGAVDGSTTGDSTFIGSRQMVWGTAASYTYGSGIYGATWTHTRIENGTSVNLAGYKPLGNAGMSLDNFDVNVTYNVTPAFALLGTYTYTMARFTNSQVSASPKWNQFNAQADYFLSKRTDIYLDAVYQHVSGGANTPFANAIICGYSQSSSPSQLVVGLGLRHRF</sequence>
<dbReference type="CDD" id="cd00342">
    <property type="entry name" value="gram_neg_porins"/>
    <property type="match status" value="1"/>
</dbReference>
<keyword evidence="10" id="KW-0998">Cell outer membrane</keyword>
<evidence type="ECO:0000256" key="3">
    <source>
        <dbReference type="ARBA" id="ARBA00022448"/>
    </source>
</evidence>
<dbReference type="InterPro" id="IPR033900">
    <property type="entry name" value="Gram_neg_porin_domain"/>
</dbReference>
<dbReference type="InterPro" id="IPR001702">
    <property type="entry name" value="Porin_Gram-ve"/>
</dbReference>
<comment type="subcellular location">
    <subcellularLocation>
        <location evidence="1">Cell outer membrane</location>
        <topology evidence="1">Multi-pass membrane protein</topology>
    </subcellularLocation>
</comment>
<dbReference type="STRING" id="83784.SAMN05192564_107149"/>
<feature type="signal peptide" evidence="11">
    <location>
        <begin position="1"/>
        <end position="25"/>
    </location>
</feature>
<dbReference type="InterPro" id="IPR023614">
    <property type="entry name" value="Porin_dom_sf"/>
</dbReference>
<evidence type="ECO:0000256" key="5">
    <source>
        <dbReference type="ARBA" id="ARBA00022692"/>
    </source>
</evidence>
<organism evidence="13 14">
    <name type="scientific">Paraburkholderia sartisoli</name>
    <dbReference type="NCBI Taxonomy" id="83784"/>
    <lineage>
        <taxon>Bacteria</taxon>
        <taxon>Pseudomonadati</taxon>
        <taxon>Pseudomonadota</taxon>
        <taxon>Betaproteobacteria</taxon>
        <taxon>Burkholderiales</taxon>
        <taxon>Burkholderiaceae</taxon>
        <taxon>Paraburkholderia</taxon>
    </lineage>
</organism>
<dbReference type="PRINTS" id="PR00184">
    <property type="entry name" value="NEISSPPORIN"/>
</dbReference>
<dbReference type="PANTHER" id="PTHR34501:SF9">
    <property type="entry name" value="MAJOR OUTER MEMBRANE PROTEIN P.IA"/>
    <property type="match status" value="1"/>
</dbReference>
<dbReference type="Pfam" id="PF13609">
    <property type="entry name" value="Porin_4"/>
    <property type="match status" value="1"/>
</dbReference>
<evidence type="ECO:0000256" key="6">
    <source>
        <dbReference type="ARBA" id="ARBA00022729"/>
    </source>
</evidence>
<dbReference type="RefSeq" id="WP_090535918.1">
    <property type="nucleotide sequence ID" value="NZ_FNRQ01000007.1"/>
</dbReference>
<feature type="chain" id="PRO_5011696798" evidence="11">
    <location>
        <begin position="26"/>
        <end position="383"/>
    </location>
</feature>
<evidence type="ECO:0000256" key="10">
    <source>
        <dbReference type="ARBA" id="ARBA00023237"/>
    </source>
</evidence>
<dbReference type="SUPFAM" id="SSF56935">
    <property type="entry name" value="Porins"/>
    <property type="match status" value="1"/>
</dbReference>
<dbReference type="OrthoDB" id="8982743at2"/>
<evidence type="ECO:0000256" key="8">
    <source>
        <dbReference type="ARBA" id="ARBA00023114"/>
    </source>
</evidence>
<evidence type="ECO:0000256" key="2">
    <source>
        <dbReference type="ARBA" id="ARBA00011233"/>
    </source>
</evidence>
<protein>
    <submittedName>
        <fullName evidence="13">Outer membrane protein (Porin)</fullName>
    </submittedName>
</protein>
<keyword evidence="5" id="KW-0812">Transmembrane</keyword>
<dbReference type="GO" id="GO:0046930">
    <property type="term" value="C:pore complex"/>
    <property type="evidence" value="ECO:0007669"/>
    <property type="project" value="UniProtKB-KW"/>
</dbReference>
<keyword evidence="9" id="KW-0472">Membrane</keyword>
<keyword evidence="6 11" id="KW-0732">Signal</keyword>
<reference evidence="14" key="1">
    <citation type="submission" date="2016-10" db="EMBL/GenBank/DDBJ databases">
        <authorList>
            <person name="Varghese N."/>
            <person name="Submissions S."/>
        </authorList>
    </citation>
    <scope>NUCLEOTIDE SEQUENCE [LARGE SCALE GENOMIC DNA]</scope>
    <source>
        <strain evidence="14">LMG 24000</strain>
    </source>
</reference>
<dbReference type="AlphaFoldDB" id="A0A1H4H368"/>
<dbReference type="InterPro" id="IPR050298">
    <property type="entry name" value="Gram-neg_bact_OMP"/>
</dbReference>
<dbReference type="Gene3D" id="2.40.160.10">
    <property type="entry name" value="Porin"/>
    <property type="match status" value="1"/>
</dbReference>
<dbReference type="EMBL" id="FNRQ01000007">
    <property type="protein sequence ID" value="SEB16227.1"/>
    <property type="molecule type" value="Genomic_DNA"/>
</dbReference>
<keyword evidence="14" id="KW-1185">Reference proteome</keyword>
<evidence type="ECO:0000256" key="11">
    <source>
        <dbReference type="SAM" id="SignalP"/>
    </source>
</evidence>
<evidence type="ECO:0000313" key="13">
    <source>
        <dbReference type="EMBL" id="SEB16227.1"/>
    </source>
</evidence>
<evidence type="ECO:0000256" key="1">
    <source>
        <dbReference type="ARBA" id="ARBA00004571"/>
    </source>
</evidence>
<keyword evidence="4" id="KW-1134">Transmembrane beta strand</keyword>
<gene>
    <name evidence="13" type="ORF">SAMN05192564_107149</name>
</gene>
<evidence type="ECO:0000259" key="12">
    <source>
        <dbReference type="Pfam" id="PF13609"/>
    </source>
</evidence>
<evidence type="ECO:0000256" key="7">
    <source>
        <dbReference type="ARBA" id="ARBA00023065"/>
    </source>
</evidence>
<evidence type="ECO:0000313" key="14">
    <source>
        <dbReference type="Proteomes" id="UP000198638"/>
    </source>
</evidence>
<dbReference type="PRINTS" id="PR00182">
    <property type="entry name" value="ECOLNEIPORIN"/>
</dbReference>
<dbReference type="PANTHER" id="PTHR34501">
    <property type="entry name" value="PROTEIN YDDL-RELATED"/>
    <property type="match status" value="1"/>
</dbReference>
<keyword evidence="7" id="KW-0406">Ion transport</keyword>
<dbReference type="GO" id="GO:0009279">
    <property type="term" value="C:cell outer membrane"/>
    <property type="evidence" value="ECO:0007669"/>
    <property type="project" value="UniProtKB-SubCell"/>
</dbReference>
<dbReference type="InterPro" id="IPR002299">
    <property type="entry name" value="Porin_Neis"/>
</dbReference>
<dbReference type="GO" id="GO:0015288">
    <property type="term" value="F:porin activity"/>
    <property type="evidence" value="ECO:0007669"/>
    <property type="project" value="UniProtKB-KW"/>
</dbReference>
<accession>A0A1H4H368</accession>
<name>A0A1H4H368_9BURK</name>
<proteinExistence type="predicted"/>
<evidence type="ECO:0000256" key="9">
    <source>
        <dbReference type="ARBA" id="ARBA00023136"/>
    </source>
</evidence>
<dbReference type="GO" id="GO:0034220">
    <property type="term" value="P:monoatomic ion transmembrane transport"/>
    <property type="evidence" value="ECO:0007669"/>
    <property type="project" value="InterPro"/>
</dbReference>
<feature type="domain" description="Porin" evidence="12">
    <location>
        <begin position="12"/>
        <end position="349"/>
    </location>
</feature>
<dbReference type="Proteomes" id="UP000198638">
    <property type="component" value="Unassembled WGS sequence"/>
</dbReference>
<keyword evidence="3" id="KW-0813">Transport</keyword>
<evidence type="ECO:0000256" key="4">
    <source>
        <dbReference type="ARBA" id="ARBA00022452"/>
    </source>
</evidence>